<evidence type="ECO:0000256" key="6">
    <source>
        <dbReference type="SAM" id="Coils"/>
    </source>
</evidence>
<reference evidence="7 8" key="1">
    <citation type="submission" date="2023-11" db="EMBL/GenBank/DDBJ databases">
        <title>Dfirmibasis_genome.</title>
        <authorList>
            <person name="Edelbroek B."/>
            <person name="Kjellin J."/>
            <person name="Jerlstrom-Hultqvist J."/>
            <person name="Soderbom F."/>
        </authorList>
    </citation>
    <scope>NUCLEOTIDE SEQUENCE [LARGE SCALE GENOMIC DNA]</scope>
    <source>
        <strain evidence="7 8">TNS-C-14</strain>
    </source>
</reference>
<evidence type="ECO:0000313" key="7">
    <source>
        <dbReference type="EMBL" id="KAK5584653.1"/>
    </source>
</evidence>
<evidence type="ECO:0000256" key="4">
    <source>
        <dbReference type="ARBA" id="ARBA00022490"/>
    </source>
</evidence>
<dbReference type="EMBL" id="JAVFKY010000001">
    <property type="protein sequence ID" value="KAK5584653.1"/>
    <property type="molecule type" value="Genomic_DNA"/>
</dbReference>
<protein>
    <recommendedName>
        <fullName evidence="3">KIF-binding protein</fullName>
    </recommendedName>
</protein>
<proteinExistence type="inferred from homology"/>
<comment type="subcellular location">
    <subcellularLocation>
        <location evidence="1">Cytoplasm</location>
        <location evidence="1">Cytoskeleton</location>
    </subcellularLocation>
</comment>
<evidence type="ECO:0000256" key="2">
    <source>
        <dbReference type="ARBA" id="ARBA00010305"/>
    </source>
</evidence>
<keyword evidence="4" id="KW-0963">Cytoplasm</keyword>
<accession>A0AAN7UD53</accession>
<feature type="coiled-coil region" evidence="6">
    <location>
        <begin position="137"/>
        <end position="171"/>
    </location>
</feature>
<dbReference type="PANTHER" id="PTHR46321">
    <property type="entry name" value="KIF1-BINDING PROTEIN"/>
    <property type="match status" value="1"/>
</dbReference>
<sequence length="613" mass="72054">MITIESLKDSIKKADRLAEAIDPDQTPYESKYKAIEILKELKKEINDNDNELNSQSKIQDILDYLVVIDSKLGELFIATEEITLGLNVCRDCLKSLESIQDKFPLETISTLQSISIIYINKNDFDIGKDHLIKSEKLINHTIEKQKQQQKEEEEEKQSKDFEDKLDSLQLQNYFYFAQLYGLLKDSELSSKYCELTLRKQLKRNNFDKLEWCKNSLMLAEYYLSELNFDYAKQCFLVSNFICKDIENEDDREETQANIYLVMGKFYLEFLHFFKDIENLNHCHRINNNDNDIDFIQDDLSSISLMEKEKEDKLFNENQIKKEKLLDLISFNKRSLNIEKPLFTELGIDQLNKIYNHSTFSSPIDLIVVKDQPSARDIFLKSQHFFNKAKKYYILDGFVSQHIKILFDQINLFEYLNMFETNAGRKVGIHKKKIELIEPLLKELNPTYFLSSIRSIYFKIAEIYSEISKIYQYVCANLKEIQTYNECLFKSMEYYNLFLNSYNDGGVPNSPKITEEEKMKSIIEDFEVYINAKLELAVCHKNIKGVNKLVLEHLEKSLNIFRSIITLLDSVPKDISSRHTQEYHLCSQMSSLLPQKIQYLSSNKTPNPGQWYGK</sequence>
<keyword evidence="5" id="KW-0206">Cytoskeleton</keyword>
<evidence type="ECO:0000313" key="8">
    <source>
        <dbReference type="Proteomes" id="UP001344447"/>
    </source>
</evidence>
<evidence type="ECO:0000256" key="1">
    <source>
        <dbReference type="ARBA" id="ARBA00004245"/>
    </source>
</evidence>
<organism evidence="7 8">
    <name type="scientific">Dictyostelium firmibasis</name>
    <dbReference type="NCBI Taxonomy" id="79012"/>
    <lineage>
        <taxon>Eukaryota</taxon>
        <taxon>Amoebozoa</taxon>
        <taxon>Evosea</taxon>
        <taxon>Eumycetozoa</taxon>
        <taxon>Dictyostelia</taxon>
        <taxon>Dictyosteliales</taxon>
        <taxon>Dictyosteliaceae</taxon>
        <taxon>Dictyostelium</taxon>
    </lineage>
</organism>
<dbReference type="Pfam" id="PF12309">
    <property type="entry name" value="KBP_C"/>
    <property type="match status" value="1"/>
</dbReference>
<comment type="caution">
    <text evidence="7">The sequence shown here is derived from an EMBL/GenBank/DDBJ whole genome shotgun (WGS) entry which is preliminary data.</text>
</comment>
<evidence type="ECO:0000256" key="5">
    <source>
        <dbReference type="ARBA" id="ARBA00023212"/>
    </source>
</evidence>
<gene>
    <name evidence="7" type="ORF">RB653_006268</name>
</gene>
<dbReference type="PANTHER" id="PTHR46321:SF1">
    <property type="entry name" value="KIF-BINDING PROTEIN"/>
    <property type="match status" value="1"/>
</dbReference>
<dbReference type="Proteomes" id="UP001344447">
    <property type="component" value="Unassembled WGS sequence"/>
</dbReference>
<dbReference type="GO" id="GO:0005856">
    <property type="term" value="C:cytoskeleton"/>
    <property type="evidence" value="ECO:0007669"/>
    <property type="project" value="UniProtKB-SubCell"/>
</dbReference>
<evidence type="ECO:0000256" key="3">
    <source>
        <dbReference type="ARBA" id="ARBA00016840"/>
    </source>
</evidence>
<keyword evidence="6" id="KW-0175">Coiled coil</keyword>
<name>A0AAN7UD53_9MYCE</name>
<dbReference type="InterPro" id="IPR022083">
    <property type="entry name" value="KBP"/>
</dbReference>
<dbReference type="AlphaFoldDB" id="A0AAN7UD53"/>
<comment type="similarity">
    <text evidence="2">Belongs to the KIF-binding protein family.</text>
</comment>
<keyword evidence="8" id="KW-1185">Reference proteome</keyword>